<feature type="domain" description="Integral membrane bound transporter" evidence="10">
    <location>
        <begin position="369"/>
        <end position="489"/>
    </location>
</feature>
<evidence type="ECO:0000256" key="8">
    <source>
        <dbReference type="SAM" id="Phobius"/>
    </source>
</evidence>
<evidence type="ECO:0000313" key="12">
    <source>
        <dbReference type="Proteomes" id="UP000190539"/>
    </source>
</evidence>
<dbReference type="AlphaFoldDB" id="A0A1V4A3F2"/>
<keyword evidence="4 8" id="KW-1133">Transmembrane helix</keyword>
<feature type="transmembrane region" description="Helical" evidence="8">
    <location>
        <begin position="126"/>
        <end position="147"/>
    </location>
</feature>
<keyword evidence="12" id="KW-1185">Reference proteome</keyword>
<evidence type="ECO:0000256" key="3">
    <source>
        <dbReference type="ARBA" id="ARBA00022692"/>
    </source>
</evidence>
<name>A0A1V4A3F2_9ACTN</name>
<evidence type="ECO:0000256" key="2">
    <source>
        <dbReference type="ARBA" id="ARBA00022475"/>
    </source>
</evidence>
<dbReference type="Proteomes" id="UP000190539">
    <property type="component" value="Unassembled WGS sequence"/>
</dbReference>
<evidence type="ECO:0000256" key="4">
    <source>
        <dbReference type="ARBA" id="ARBA00022989"/>
    </source>
</evidence>
<feature type="transmembrane region" description="Helical" evidence="8">
    <location>
        <begin position="405"/>
        <end position="427"/>
    </location>
</feature>
<dbReference type="Pfam" id="PF12805">
    <property type="entry name" value="FUSC-like"/>
    <property type="match status" value="1"/>
</dbReference>
<organism evidence="11 12">
    <name type="scientific">Streptomyces tsukubensis</name>
    <dbReference type="NCBI Taxonomy" id="83656"/>
    <lineage>
        <taxon>Bacteria</taxon>
        <taxon>Bacillati</taxon>
        <taxon>Actinomycetota</taxon>
        <taxon>Actinomycetes</taxon>
        <taxon>Kitasatosporales</taxon>
        <taxon>Streptomycetaceae</taxon>
        <taxon>Streptomyces</taxon>
    </lineage>
</organism>
<feature type="transmembrane region" description="Helical" evidence="8">
    <location>
        <begin position="153"/>
        <end position="175"/>
    </location>
</feature>
<comment type="subcellular location">
    <subcellularLocation>
        <location evidence="1">Cell membrane</location>
        <topology evidence="1">Multi-pass membrane protein</topology>
    </subcellularLocation>
</comment>
<keyword evidence="5 8" id="KW-0472">Membrane</keyword>
<feature type="region of interest" description="Disordered" evidence="7">
    <location>
        <begin position="648"/>
        <end position="670"/>
    </location>
</feature>
<evidence type="ECO:0000259" key="10">
    <source>
        <dbReference type="Pfam" id="PF13515"/>
    </source>
</evidence>
<dbReference type="InterPro" id="IPR049453">
    <property type="entry name" value="Memb_transporter_dom"/>
</dbReference>
<evidence type="ECO:0000313" key="11">
    <source>
        <dbReference type="EMBL" id="OON73878.1"/>
    </source>
</evidence>
<protein>
    <submittedName>
        <fullName evidence="11">Uncharacterized protein</fullName>
    </submittedName>
</protein>
<accession>A0A1V4A3F2</accession>
<evidence type="ECO:0000256" key="6">
    <source>
        <dbReference type="ARBA" id="ARBA00043993"/>
    </source>
</evidence>
<dbReference type="STRING" id="83656.B1H18_26470"/>
<comment type="caution">
    <text evidence="11">The sequence shown here is derived from an EMBL/GenBank/DDBJ whole genome shotgun (WGS) entry which is preliminary data.</text>
</comment>
<dbReference type="InterPro" id="IPR032692">
    <property type="entry name" value="YccS_N"/>
</dbReference>
<dbReference type="EMBL" id="MVFC01000030">
    <property type="protein sequence ID" value="OON73878.1"/>
    <property type="molecule type" value="Genomic_DNA"/>
</dbReference>
<keyword evidence="3 8" id="KW-0812">Transmembrane</keyword>
<gene>
    <name evidence="11" type="ORF">B1H18_26470</name>
</gene>
<feature type="transmembrane region" description="Helical" evidence="8">
    <location>
        <begin position="57"/>
        <end position="78"/>
    </location>
</feature>
<feature type="transmembrane region" description="Helical" evidence="8">
    <location>
        <begin position="356"/>
        <end position="374"/>
    </location>
</feature>
<reference evidence="11 12" key="1">
    <citation type="submission" date="2017-02" db="EMBL/GenBank/DDBJ databases">
        <title>Draft Genome Sequence of Streptomyces tsukubaensis F601, a Producer of the immunosuppressant tacrolimus FK506.</title>
        <authorList>
            <person name="Zong G."/>
            <person name="Zhong C."/>
            <person name="Fu J."/>
            <person name="Qin R."/>
            <person name="Cao G."/>
        </authorList>
    </citation>
    <scope>NUCLEOTIDE SEQUENCE [LARGE SCALE GENOMIC DNA]</scope>
    <source>
        <strain evidence="11 12">F601</strain>
    </source>
</reference>
<dbReference type="Pfam" id="PF13515">
    <property type="entry name" value="FUSC_2"/>
    <property type="match status" value="1"/>
</dbReference>
<feature type="domain" description="Integral membrane protein YccS N-terminal" evidence="9">
    <location>
        <begin position="100"/>
        <end position="209"/>
    </location>
</feature>
<dbReference type="PANTHER" id="PTHR30509">
    <property type="entry name" value="P-HYDROXYBENZOIC ACID EFFLUX PUMP SUBUNIT-RELATED"/>
    <property type="match status" value="1"/>
</dbReference>
<evidence type="ECO:0000256" key="5">
    <source>
        <dbReference type="ARBA" id="ARBA00023136"/>
    </source>
</evidence>
<feature type="transmembrane region" description="Helical" evidence="8">
    <location>
        <begin position="477"/>
        <end position="495"/>
    </location>
</feature>
<keyword evidence="2" id="KW-1003">Cell membrane</keyword>
<feature type="transmembrane region" description="Helical" evidence="8">
    <location>
        <begin position="90"/>
        <end position="119"/>
    </location>
</feature>
<dbReference type="PANTHER" id="PTHR30509:SF9">
    <property type="entry name" value="MULTIDRUG RESISTANCE PROTEIN MDTO"/>
    <property type="match status" value="1"/>
</dbReference>
<comment type="similarity">
    <text evidence="6">Belongs to the YccS/YhfK family.</text>
</comment>
<evidence type="ECO:0000256" key="7">
    <source>
        <dbReference type="SAM" id="MobiDB-lite"/>
    </source>
</evidence>
<sequence>MPGHRTRSRGRWHTGPPRWLVAGLRPSATPVPWPAVARSAVGIAAPLAAGFAADRPAYGALAAMGALFGVIGDTADAYRMRVLNIAVPQLFGVIGVTVGALVHGHGWLAVAVLTTVGLVSGMNSSIGAIASVSGLQLLLNTVIGAGLPLPKPWWTAPLLLTTGGLFVLLLSLLAWPLRARLPERAAVATAYRALADQLEAAGSATYETTRRATTDALNHSYDLVLARRASDHGRRSSLVRHVAQLNVIIPLVEAASAVHHTGRRPPPQVAATLRGLADVVNEGHAEGHPPPPEPPPASTEAERAVVAALRHAVTVVHSSDHGHPYADDRLGYPAALRIRVRRTAHSVLHSRPSWQYGLRLALCVGVAQTLVSIVPVPRSYWVVLTVTFVLKPDFGSVFSRAMTRAIGTVVGLVVAAAVLSQVPIGWWDVPFVIVLAGLIPAMTVKGYAYQTAAVTPVILLISDVLNGLGFALIVPRLVDSLIGCAIVVVAGYLLWPESWHSRIGDRLADVIEDAAAYVACSFGGSGATGQDDSARARRRRSIYRELSSVRGEFQRALTEPPPMGRRAAAWWPLVVAAERVVDATTAARVRISHGAPSPAPEEPAAIARQLRELAEGVRSSETLVRVDMELEGAEDGVLTPLRQEVRAARAIASPGRGTTGPGDARGRRTS</sequence>
<evidence type="ECO:0000256" key="1">
    <source>
        <dbReference type="ARBA" id="ARBA00004651"/>
    </source>
</evidence>
<dbReference type="GO" id="GO:0005886">
    <property type="term" value="C:plasma membrane"/>
    <property type="evidence" value="ECO:0007669"/>
    <property type="project" value="UniProtKB-SubCell"/>
</dbReference>
<evidence type="ECO:0000259" key="9">
    <source>
        <dbReference type="Pfam" id="PF12805"/>
    </source>
</evidence>
<proteinExistence type="inferred from homology"/>